<protein>
    <submittedName>
        <fullName evidence="4">Phenylacetic acid degradation protein PaaN</fullName>
    </submittedName>
</protein>
<keyword evidence="1" id="KW-0560">Oxidoreductase</keyword>
<feature type="domain" description="Aldehyde dehydrogenase" evidence="3">
    <location>
        <begin position="88"/>
        <end position="526"/>
    </location>
</feature>
<name>A0A2R3QBD6_9BURK</name>
<dbReference type="RefSeq" id="WP_106683507.1">
    <property type="nucleotide sequence ID" value="NZ_CP027667.1"/>
</dbReference>
<dbReference type="InterPro" id="IPR011975">
    <property type="entry name" value="PaaN_2"/>
</dbReference>
<keyword evidence="2" id="KW-0520">NAD</keyword>
<dbReference type="KEGG" id="mela:C6568_07235"/>
<dbReference type="InterPro" id="IPR016161">
    <property type="entry name" value="Ald_DH/histidinol_DH"/>
</dbReference>
<gene>
    <name evidence="4" type="primary">paaN</name>
    <name evidence="4" type="ORF">C6568_07235</name>
</gene>
<dbReference type="Pfam" id="PF00171">
    <property type="entry name" value="Aldedh"/>
    <property type="match status" value="1"/>
</dbReference>
<dbReference type="InterPro" id="IPR016162">
    <property type="entry name" value="Ald_DH_N"/>
</dbReference>
<evidence type="ECO:0000256" key="2">
    <source>
        <dbReference type="ARBA" id="ARBA00023027"/>
    </source>
</evidence>
<dbReference type="InterPro" id="IPR050485">
    <property type="entry name" value="Proline_metab_enzyme"/>
</dbReference>
<dbReference type="InterPro" id="IPR016163">
    <property type="entry name" value="Ald_DH_C"/>
</dbReference>
<dbReference type="OrthoDB" id="9770537at2"/>
<dbReference type="GO" id="GO:0009898">
    <property type="term" value="C:cytoplasmic side of plasma membrane"/>
    <property type="evidence" value="ECO:0007669"/>
    <property type="project" value="TreeGrafter"/>
</dbReference>
<sequence length="557" mass="59245">MSLFDTHRALLDGALQASATRGYWSPFPEVASPKVYGETAQADGQAAVRALLGRDFPLAQPGEVGRVATEDSPYGAQIGVRYPECAPEALVAAAQAAEPQWQALGARGRTGVLLEALTRIHKRSHEIAHAVMLTTGQGPMMAFQAGGPHAQDRALEAIAYAWKAMADVPGEALWNKPQGKNPPLVMQKHFEVVGRGVALVIGCATFPTWNTYPGLFAALATGNPVIVKPHPNAVLPAAISVNILREVLAEQGLDANLVTLALSEDPAHTQQLARHPAVASIDFTGSNEFGRWLADNARQARLYAEMAGVNTVIVESTDQYAAMLRNLAFTLSLYSGQMCTTTQNILVPKDGIATDEGHKSFEQVGQDLAAAVDKLLSDPRVVGAVLGAISAPQTVQRTQDAATKGRVLLASRAVDNPDYPQARMHTPTIVALTQGDWATYARECFGPVSFLVATEGAQGALQTADATLREHGALTLGVYSTDRAFIESSVQLSRRARVALSINLTQGVYVNQSSAFSDYHATGGNRAANASYTTLAFVADRFVVVQRREHVAAPPAA</sequence>
<evidence type="ECO:0000256" key="1">
    <source>
        <dbReference type="ARBA" id="ARBA00023002"/>
    </source>
</evidence>
<reference evidence="4 5" key="1">
    <citation type="submission" date="2018-03" db="EMBL/GenBank/DDBJ databases">
        <title>Genome sequencing of Melaminivora sp.</title>
        <authorList>
            <person name="Kim S.-J."/>
            <person name="Heo J."/>
            <person name="Ahn J.-H."/>
            <person name="Kwon S.-W."/>
        </authorList>
    </citation>
    <scope>NUCLEOTIDE SEQUENCE [LARGE SCALE GENOMIC DNA]</scope>
    <source>
        <strain evidence="4 5">SC2-9</strain>
    </source>
</reference>
<dbReference type="EMBL" id="CP027667">
    <property type="protein sequence ID" value="AVO49071.1"/>
    <property type="molecule type" value="Genomic_DNA"/>
</dbReference>
<accession>A0A2R3QBD6</accession>
<evidence type="ECO:0000313" key="5">
    <source>
        <dbReference type="Proteomes" id="UP000237925"/>
    </source>
</evidence>
<dbReference type="AlphaFoldDB" id="A0A2R3QBD6"/>
<dbReference type="NCBIfam" id="TIGR02288">
    <property type="entry name" value="PaaN_2"/>
    <property type="match status" value="1"/>
</dbReference>
<dbReference type="PANTHER" id="PTHR42862:SF1">
    <property type="entry name" value="DELTA-1-PYRROLINE-5-CARBOXYLATE DEHYDROGENASE 2, ISOFORM A-RELATED"/>
    <property type="match status" value="1"/>
</dbReference>
<dbReference type="Gene3D" id="3.40.605.10">
    <property type="entry name" value="Aldehyde Dehydrogenase, Chain A, domain 1"/>
    <property type="match status" value="1"/>
</dbReference>
<evidence type="ECO:0000259" key="3">
    <source>
        <dbReference type="Pfam" id="PF00171"/>
    </source>
</evidence>
<dbReference type="GO" id="GO:0003842">
    <property type="term" value="F:L-glutamate gamma-semialdehyde dehydrogenase activity"/>
    <property type="evidence" value="ECO:0007669"/>
    <property type="project" value="TreeGrafter"/>
</dbReference>
<dbReference type="GO" id="GO:0010133">
    <property type="term" value="P:L-proline catabolic process to L-glutamate"/>
    <property type="evidence" value="ECO:0007669"/>
    <property type="project" value="TreeGrafter"/>
</dbReference>
<dbReference type="SUPFAM" id="SSF53720">
    <property type="entry name" value="ALDH-like"/>
    <property type="match status" value="1"/>
</dbReference>
<organism evidence="4 5">
    <name type="scientific">Melaminivora suipulveris</name>
    <dbReference type="NCBI Taxonomy" id="2109913"/>
    <lineage>
        <taxon>Bacteria</taxon>
        <taxon>Pseudomonadati</taxon>
        <taxon>Pseudomonadota</taxon>
        <taxon>Betaproteobacteria</taxon>
        <taxon>Burkholderiales</taxon>
        <taxon>Comamonadaceae</taxon>
        <taxon>Melaminivora</taxon>
    </lineage>
</organism>
<dbReference type="Proteomes" id="UP000237925">
    <property type="component" value="Chromosome"/>
</dbReference>
<proteinExistence type="predicted"/>
<evidence type="ECO:0000313" key="4">
    <source>
        <dbReference type="EMBL" id="AVO49071.1"/>
    </source>
</evidence>
<keyword evidence="5" id="KW-1185">Reference proteome</keyword>
<dbReference type="PANTHER" id="PTHR42862">
    <property type="entry name" value="DELTA-1-PYRROLINE-5-CARBOXYLATE DEHYDROGENASE 1, ISOFORM A-RELATED"/>
    <property type="match status" value="1"/>
</dbReference>
<dbReference type="Gene3D" id="3.40.309.10">
    <property type="entry name" value="Aldehyde Dehydrogenase, Chain A, domain 2"/>
    <property type="match status" value="1"/>
</dbReference>
<dbReference type="InterPro" id="IPR015590">
    <property type="entry name" value="Aldehyde_DH_dom"/>
</dbReference>